<protein>
    <recommendedName>
        <fullName evidence="1">FAD/NAD(P)-binding domain-containing protein</fullName>
    </recommendedName>
</protein>
<gene>
    <name evidence="2" type="ORF">B0T17DRAFT_548010</name>
</gene>
<reference evidence="2" key="1">
    <citation type="submission" date="2023-06" db="EMBL/GenBank/DDBJ databases">
        <title>Genome-scale phylogeny and comparative genomics of the fungal order Sordariales.</title>
        <authorList>
            <consortium name="Lawrence Berkeley National Laboratory"/>
            <person name="Hensen N."/>
            <person name="Bonometti L."/>
            <person name="Westerberg I."/>
            <person name="Brannstrom I.O."/>
            <person name="Guillou S."/>
            <person name="Cros-Aarteil S."/>
            <person name="Calhoun S."/>
            <person name="Haridas S."/>
            <person name="Kuo A."/>
            <person name="Mondo S."/>
            <person name="Pangilinan J."/>
            <person name="Riley R."/>
            <person name="LaButti K."/>
            <person name="Andreopoulos B."/>
            <person name="Lipzen A."/>
            <person name="Chen C."/>
            <person name="Yanf M."/>
            <person name="Daum C."/>
            <person name="Ng V."/>
            <person name="Clum A."/>
            <person name="Steindorff A."/>
            <person name="Ohm R."/>
            <person name="Martin F."/>
            <person name="Silar P."/>
            <person name="Natvig D."/>
            <person name="Lalanne C."/>
            <person name="Gautier V."/>
            <person name="Ament-velasquez S.L."/>
            <person name="Kruys A."/>
            <person name="Hutchinson M.I."/>
            <person name="Powell A.J."/>
            <person name="Barry K."/>
            <person name="Miller A.N."/>
            <person name="Grigoriev I.V."/>
            <person name="Debuchy R."/>
            <person name="Gladieux P."/>
            <person name="Thoren M.H."/>
            <person name="Johannesson H."/>
        </authorList>
    </citation>
    <scope>NUCLEOTIDE SEQUENCE</scope>
    <source>
        <strain evidence="2">SMH3391-2</strain>
    </source>
</reference>
<evidence type="ECO:0000313" key="3">
    <source>
        <dbReference type="Proteomes" id="UP001174934"/>
    </source>
</evidence>
<name>A0AA39XNG0_9PEZI</name>
<evidence type="ECO:0000313" key="2">
    <source>
        <dbReference type="EMBL" id="KAK0637149.1"/>
    </source>
</evidence>
<dbReference type="InterPro" id="IPR036188">
    <property type="entry name" value="FAD/NAD-bd_sf"/>
</dbReference>
<organism evidence="2 3">
    <name type="scientific">Bombardia bombarda</name>
    <dbReference type="NCBI Taxonomy" id="252184"/>
    <lineage>
        <taxon>Eukaryota</taxon>
        <taxon>Fungi</taxon>
        <taxon>Dikarya</taxon>
        <taxon>Ascomycota</taxon>
        <taxon>Pezizomycotina</taxon>
        <taxon>Sordariomycetes</taxon>
        <taxon>Sordariomycetidae</taxon>
        <taxon>Sordariales</taxon>
        <taxon>Lasiosphaeriaceae</taxon>
        <taxon>Bombardia</taxon>
    </lineage>
</organism>
<dbReference type="Proteomes" id="UP001174934">
    <property type="component" value="Unassembled WGS sequence"/>
</dbReference>
<dbReference type="InterPro" id="IPR023753">
    <property type="entry name" value="FAD/NAD-binding_dom"/>
</dbReference>
<dbReference type="SUPFAM" id="SSF51905">
    <property type="entry name" value="FAD/NAD(P)-binding domain"/>
    <property type="match status" value="1"/>
</dbReference>
<dbReference type="PRINTS" id="PR00368">
    <property type="entry name" value="FADPNR"/>
</dbReference>
<proteinExistence type="predicted"/>
<dbReference type="GO" id="GO:0004174">
    <property type="term" value="F:electron-transferring-flavoprotein dehydrogenase activity"/>
    <property type="evidence" value="ECO:0007669"/>
    <property type="project" value="TreeGrafter"/>
</dbReference>
<feature type="domain" description="FAD/NAD(P)-binding" evidence="1">
    <location>
        <begin position="47"/>
        <end position="357"/>
    </location>
</feature>
<accession>A0AA39XNG0</accession>
<dbReference type="GO" id="GO:0050660">
    <property type="term" value="F:flavin adenine dinucleotide binding"/>
    <property type="evidence" value="ECO:0007669"/>
    <property type="project" value="TreeGrafter"/>
</dbReference>
<dbReference type="Pfam" id="PF07992">
    <property type="entry name" value="Pyr_redox_2"/>
    <property type="match status" value="1"/>
</dbReference>
<dbReference type="PANTHER" id="PTHR43735">
    <property type="entry name" value="APOPTOSIS-INDUCING FACTOR 1"/>
    <property type="match status" value="1"/>
</dbReference>
<comment type="caution">
    <text evidence="2">The sequence shown here is derived from an EMBL/GenBank/DDBJ whole genome shotgun (WGS) entry which is preliminary data.</text>
</comment>
<dbReference type="PANTHER" id="PTHR43735:SF5">
    <property type="entry name" value="FAD_NAD(P)-BINDING DOMAIN-CONTAINING PROTEIN"/>
    <property type="match status" value="1"/>
</dbReference>
<dbReference type="GO" id="GO:0005737">
    <property type="term" value="C:cytoplasm"/>
    <property type="evidence" value="ECO:0007669"/>
    <property type="project" value="TreeGrafter"/>
</dbReference>
<dbReference type="AlphaFoldDB" id="A0AA39XNG0"/>
<sequence length="453" mass="49306">MAIDLDKVHIIRKALSFFSWYLSVRLIQRIGAIYHTLTYKATPSPKNVVVIGGSFAGVELVQRLVETLPTGYRVVLVEQRSHLNYLFAFPRFAVVPGHERKGFIPYDGMFTKAPEGIFKLVRDTALRLTDTHVVLASGESIPYAYLAVATGSTQPLPVNVSSLERDPGCRELQFVQESVKLAGSIAVVGAGATGVQLATDIKSFFPEKEVTLIQSGDRVMDRFGPRLSGYVMDVLQNELKVRVLLNERPNIPPKDGVLAKMTTLTFSGGRQEKFDLVLTSTGQRPNASILATLLPAAISKATGRICVLPTMQVTSYQASETSPGNSAAAPLAPHIFAFGDVAEHGGPMMGRAGAMQAEVALQNILAMIKAGNKKKNLATLKLRTYTPDWEVEGFLHLTLGRTHHLVYAMDTKKGTDLLMGIHNGTDDLDVGKFWKRYGADVKEVEGPAEGGEQ</sequence>
<keyword evidence="3" id="KW-1185">Reference proteome</keyword>
<dbReference type="EMBL" id="JAULSR010000001">
    <property type="protein sequence ID" value="KAK0637149.1"/>
    <property type="molecule type" value="Genomic_DNA"/>
</dbReference>
<evidence type="ECO:0000259" key="1">
    <source>
        <dbReference type="Pfam" id="PF07992"/>
    </source>
</evidence>
<dbReference type="Gene3D" id="3.50.50.100">
    <property type="match status" value="1"/>
</dbReference>